<dbReference type="PANTHER" id="PTHR31476">
    <property type="entry name" value="PROTEIN WHAT'S THIS FACTOR 1 HOMOLOG, CHLOROPLASTIC"/>
    <property type="match status" value="1"/>
</dbReference>
<comment type="caution">
    <text evidence="2">The sequence shown here is derived from an EMBL/GenBank/DDBJ whole genome shotgun (WGS) entry which is preliminary data.</text>
</comment>
<feature type="domain" description="PORR" evidence="1">
    <location>
        <begin position="11"/>
        <end position="110"/>
    </location>
</feature>
<dbReference type="GO" id="GO:0003723">
    <property type="term" value="F:RNA binding"/>
    <property type="evidence" value="ECO:0007669"/>
    <property type="project" value="InterPro"/>
</dbReference>
<dbReference type="EMBL" id="JACGWN010000003">
    <property type="protein sequence ID" value="KAL0455162.1"/>
    <property type="molecule type" value="Genomic_DNA"/>
</dbReference>
<gene>
    <name evidence="2" type="ORF">Slati_0855400</name>
</gene>
<reference evidence="2" key="2">
    <citation type="journal article" date="2024" name="Plant">
        <title>Genomic evolution and insights into agronomic trait innovations of Sesamum species.</title>
        <authorList>
            <person name="Miao H."/>
            <person name="Wang L."/>
            <person name="Qu L."/>
            <person name="Liu H."/>
            <person name="Sun Y."/>
            <person name="Le M."/>
            <person name="Wang Q."/>
            <person name="Wei S."/>
            <person name="Zheng Y."/>
            <person name="Lin W."/>
            <person name="Duan Y."/>
            <person name="Cao H."/>
            <person name="Xiong S."/>
            <person name="Wang X."/>
            <person name="Wei L."/>
            <person name="Li C."/>
            <person name="Ma Q."/>
            <person name="Ju M."/>
            <person name="Zhao R."/>
            <person name="Li G."/>
            <person name="Mu C."/>
            <person name="Tian Q."/>
            <person name="Mei H."/>
            <person name="Zhang T."/>
            <person name="Gao T."/>
            <person name="Zhang H."/>
        </authorList>
    </citation>
    <scope>NUCLEOTIDE SEQUENCE</scope>
    <source>
        <strain evidence="2">KEN1</strain>
    </source>
</reference>
<dbReference type="Pfam" id="PF11955">
    <property type="entry name" value="PORR"/>
    <property type="match status" value="1"/>
</dbReference>
<evidence type="ECO:0000313" key="2">
    <source>
        <dbReference type="EMBL" id="KAL0455162.1"/>
    </source>
</evidence>
<protein>
    <submittedName>
        <fullName evidence="2">Protein ROOT PRIMORDIUM defective</fullName>
    </submittedName>
</protein>
<name>A0AAW2XQE8_9LAMI</name>
<dbReference type="InterPro" id="IPR021099">
    <property type="entry name" value="PORR_domain"/>
</dbReference>
<organism evidence="2">
    <name type="scientific">Sesamum latifolium</name>
    <dbReference type="NCBI Taxonomy" id="2727402"/>
    <lineage>
        <taxon>Eukaryota</taxon>
        <taxon>Viridiplantae</taxon>
        <taxon>Streptophyta</taxon>
        <taxon>Embryophyta</taxon>
        <taxon>Tracheophyta</taxon>
        <taxon>Spermatophyta</taxon>
        <taxon>Magnoliopsida</taxon>
        <taxon>eudicotyledons</taxon>
        <taxon>Gunneridae</taxon>
        <taxon>Pentapetalae</taxon>
        <taxon>asterids</taxon>
        <taxon>lamiids</taxon>
        <taxon>Lamiales</taxon>
        <taxon>Pedaliaceae</taxon>
        <taxon>Sesamum</taxon>
    </lineage>
</organism>
<reference evidence="2" key="1">
    <citation type="submission" date="2020-06" db="EMBL/GenBank/DDBJ databases">
        <authorList>
            <person name="Li T."/>
            <person name="Hu X."/>
            <person name="Zhang T."/>
            <person name="Song X."/>
            <person name="Zhang H."/>
            <person name="Dai N."/>
            <person name="Sheng W."/>
            <person name="Hou X."/>
            <person name="Wei L."/>
        </authorList>
    </citation>
    <scope>NUCLEOTIDE SEQUENCE</scope>
    <source>
        <strain evidence="2">KEN1</strain>
        <tissue evidence="2">Leaf</tissue>
    </source>
</reference>
<proteinExistence type="predicted"/>
<evidence type="ECO:0000259" key="1">
    <source>
        <dbReference type="Pfam" id="PF11955"/>
    </source>
</evidence>
<accession>A0AAW2XQE8</accession>
<dbReference type="InterPro" id="IPR045040">
    <property type="entry name" value="PORR_fam"/>
</dbReference>
<sequence length="111" mass="13373">MECAHHIEKGWVSNLGLCQIKRVREKEYIQKVIDAEDIQFLFIINFPPVLRLGKYYKIAMWKWQRLPYWSPYEDTFGYDLRSLKAQKRIEKRMVAISHELLSLPVEKKMSL</sequence>
<dbReference type="AlphaFoldDB" id="A0AAW2XQE8"/>
<dbReference type="PANTHER" id="PTHR31476:SF9">
    <property type="entry name" value="PROTEIN ROOT PRIMORDIUM DEFECTIVE 1"/>
    <property type="match status" value="1"/>
</dbReference>